<gene>
    <name evidence="3" type="ORF">SAMN05192534_1443</name>
</gene>
<dbReference type="AlphaFoldDB" id="A0A1G8K9Y8"/>
<dbReference type="Proteomes" id="UP000199163">
    <property type="component" value="Unassembled WGS sequence"/>
</dbReference>
<dbReference type="OrthoDB" id="9800940at2"/>
<keyword evidence="1" id="KW-0255">Endonuclease</keyword>
<evidence type="ECO:0000313" key="4">
    <source>
        <dbReference type="Proteomes" id="UP000199163"/>
    </source>
</evidence>
<dbReference type="RefSeq" id="WP_091276930.1">
    <property type="nucleotide sequence ID" value="NZ_FNDK01000044.1"/>
</dbReference>
<dbReference type="Pfam" id="PF23023">
    <property type="entry name" value="Anti-Pycsar_Apyc1"/>
    <property type="match status" value="1"/>
</dbReference>
<dbReference type="InterPro" id="IPR036866">
    <property type="entry name" value="RibonucZ/Hydroxyglut_hydro"/>
</dbReference>
<accession>A0A1G8K9Y8</accession>
<sequence length="282" mass="31698">MKDIKVTMLGTGSPYPALHRAASAQLLQIDDMNVLIDCGQETTSQLQRIGVEPQDVHHLWFTHLHSDHTMGYFQFLIGGWHLGRRKLSVVGPKGIKEFHETVLKMYEDDINYRTSLGFPAEGIHDVEIYEIEEPGDIPAGDIPAKVTSAPMIHNVTTYAFRFEIDNTVIVFSGDSSPTQHLTDLSENADLLIHDCVLTAKEKAENTNLDTIWEKLQKEHCTPAQAAETAKQSNTKRLLLTHFLPSIDEEHVESEVRRVYDGELILGQDLQTVDLTKKTVTTL</sequence>
<evidence type="ECO:0000256" key="2">
    <source>
        <dbReference type="ARBA" id="ARBA00022833"/>
    </source>
</evidence>
<dbReference type="STRING" id="568899.SAMN05192534_1443"/>
<evidence type="ECO:0000313" key="3">
    <source>
        <dbReference type="EMBL" id="SDI40265.1"/>
    </source>
</evidence>
<dbReference type="EMBL" id="FNDK01000044">
    <property type="protein sequence ID" value="SDI40265.1"/>
    <property type="molecule type" value="Genomic_DNA"/>
</dbReference>
<keyword evidence="1" id="KW-0540">Nuclease</keyword>
<organism evidence="3 4">
    <name type="scientific">Alteribacillus persepolensis</name>
    <dbReference type="NCBI Taxonomy" id="568899"/>
    <lineage>
        <taxon>Bacteria</taxon>
        <taxon>Bacillati</taxon>
        <taxon>Bacillota</taxon>
        <taxon>Bacilli</taxon>
        <taxon>Bacillales</taxon>
        <taxon>Bacillaceae</taxon>
        <taxon>Alteribacillus</taxon>
    </lineage>
</organism>
<dbReference type="PANTHER" id="PTHR46018:SF2">
    <property type="entry name" value="ZINC PHOSPHODIESTERASE ELAC PROTEIN 1"/>
    <property type="match status" value="1"/>
</dbReference>
<protein>
    <submittedName>
        <fullName evidence="3">Ribonuclease Z</fullName>
    </submittedName>
</protein>
<proteinExistence type="predicted"/>
<name>A0A1G8K9Y8_9BACI</name>
<dbReference type="Gene3D" id="3.60.15.10">
    <property type="entry name" value="Ribonuclease Z/Hydroxyacylglutathione hydrolase-like"/>
    <property type="match status" value="1"/>
</dbReference>
<evidence type="ECO:0000256" key="1">
    <source>
        <dbReference type="ARBA" id="ARBA00022759"/>
    </source>
</evidence>
<dbReference type="GO" id="GO:0042781">
    <property type="term" value="F:3'-tRNA processing endoribonuclease activity"/>
    <property type="evidence" value="ECO:0007669"/>
    <property type="project" value="TreeGrafter"/>
</dbReference>
<dbReference type="PANTHER" id="PTHR46018">
    <property type="entry name" value="ZINC PHOSPHODIESTERASE ELAC PROTEIN 1"/>
    <property type="match status" value="1"/>
</dbReference>
<dbReference type="SUPFAM" id="SSF56281">
    <property type="entry name" value="Metallo-hydrolase/oxidoreductase"/>
    <property type="match status" value="1"/>
</dbReference>
<keyword evidence="4" id="KW-1185">Reference proteome</keyword>
<reference evidence="3 4" key="1">
    <citation type="submission" date="2016-10" db="EMBL/GenBank/DDBJ databases">
        <authorList>
            <person name="de Groot N.N."/>
        </authorList>
    </citation>
    <scope>NUCLEOTIDE SEQUENCE [LARGE SCALE GENOMIC DNA]</scope>
    <source>
        <strain evidence="3 4">DSM 21632</strain>
    </source>
</reference>
<keyword evidence="1" id="KW-0378">Hydrolase</keyword>
<keyword evidence="2" id="KW-0862">Zinc</keyword>